<sequence>MFKKLYTNSPTTATLGFHCSIYVLVICVLFASQSLLGDYALRIFNNILIFIILAVSYNLINGVTGQLSLEPNGFVAIGAYITALMLLDSDLKWEMFQLADPHPFILSMYSELLPALFCSGIVAAILAVLLSFPVFRVRGDYLAIVTLGFGFIIKILAINNPEWTNGAIGLNEIPNNHDSIVGAIEKLLLSLSTNDSPLQEFFNFLYIHAFGNGANITVFFWSGIFATASVILILQIVYSKYGRAMKAVRDDEDAAIAMGINTFKIKTFAFSTSAFLEGIGGGLMAVWLTTIDPKIFGFELTFQLLIIIVLGGLGSTSGAILGAILVIGGGEWLRFLDQPLVFFGNDFGSYPGLRMVFFSLILLVIMLFAREGIMGKREVWDLNPTKLRLFKKAQ</sequence>
<evidence type="ECO:0000256" key="3">
    <source>
        <dbReference type="ARBA" id="ARBA00022692"/>
    </source>
</evidence>
<feature type="transmembrane region" description="Helical" evidence="6">
    <location>
        <begin position="141"/>
        <end position="158"/>
    </location>
</feature>
<keyword evidence="2" id="KW-1003">Cell membrane</keyword>
<dbReference type="GO" id="GO:0005886">
    <property type="term" value="C:plasma membrane"/>
    <property type="evidence" value="ECO:0007669"/>
    <property type="project" value="UniProtKB-SubCell"/>
</dbReference>
<evidence type="ECO:0000256" key="6">
    <source>
        <dbReference type="SAM" id="Phobius"/>
    </source>
</evidence>
<keyword evidence="5 6" id="KW-0472">Membrane</keyword>
<keyword evidence="4 6" id="KW-1133">Transmembrane helix</keyword>
<keyword evidence="8" id="KW-1185">Reference proteome</keyword>
<dbReference type="GeneID" id="82535503"/>
<evidence type="ECO:0000313" key="7">
    <source>
        <dbReference type="EMBL" id="RDU63350.1"/>
    </source>
</evidence>
<dbReference type="PANTHER" id="PTHR30482">
    <property type="entry name" value="HIGH-AFFINITY BRANCHED-CHAIN AMINO ACID TRANSPORT SYSTEM PERMEASE"/>
    <property type="match status" value="1"/>
</dbReference>
<feature type="transmembrane region" description="Helical" evidence="6">
    <location>
        <begin position="112"/>
        <end position="135"/>
    </location>
</feature>
<feature type="transmembrane region" description="Helical" evidence="6">
    <location>
        <begin position="43"/>
        <end position="60"/>
    </location>
</feature>
<protein>
    <submittedName>
        <fullName evidence="7">Branched-chain amino acid ABC transporter permease</fullName>
    </submittedName>
</protein>
<dbReference type="InterPro" id="IPR043428">
    <property type="entry name" value="LivM-like"/>
</dbReference>
<feature type="transmembrane region" description="Helical" evidence="6">
    <location>
        <begin position="218"/>
        <end position="238"/>
    </location>
</feature>
<organism evidence="7 8">
    <name type="scientific">Helicobacter ganmani</name>
    <dbReference type="NCBI Taxonomy" id="60246"/>
    <lineage>
        <taxon>Bacteria</taxon>
        <taxon>Pseudomonadati</taxon>
        <taxon>Campylobacterota</taxon>
        <taxon>Epsilonproteobacteria</taxon>
        <taxon>Campylobacterales</taxon>
        <taxon>Helicobacteraceae</taxon>
        <taxon>Helicobacter</taxon>
    </lineage>
</organism>
<dbReference type="OrthoDB" id="9780757at2"/>
<feature type="transmembrane region" description="Helical" evidence="6">
    <location>
        <begin position="12"/>
        <end position="31"/>
    </location>
</feature>
<dbReference type="CDD" id="cd06581">
    <property type="entry name" value="TM_PBP1_LivM_like"/>
    <property type="match status" value="1"/>
</dbReference>
<dbReference type="RefSeq" id="WP_115551377.1">
    <property type="nucleotide sequence ID" value="NZ_CAPHNE010000002.1"/>
</dbReference>
<dbReference type="GO" id="GO:0015658">
    <property type="term" value="F:branched-chain amino acid transmembrane transporter activity"/>
    <property type="evidence" value="ECO:0007669"/>
    <property type="project" value="InterPro"/>
</dbReference>
<feature type="transmembrane region" description="Helical" evidence="6">
    <location>
        <begin position="268"/>
        <end position="288"/>
    </location>
</feature>
<comment type="caution">
    <text evidence="7">The sequence shown here is derived from an EMBL/GenBank/DDBJ whole genome shotgun (WGS) entry which is preliminary data.</text>
</comment>
<dbReference type="PANTHER" id="PTHR30482:SF10">
    <property type="entry name" value="HIGH-AFFINITY BRANCHED-CHAIN AMINO ACID TRANSPORT PROTEIN BRAE"/>
    <property type="match status" value="1"/>
</dbReference>
<evidence type="ECO:0000256" key="2">
    <source>
        <dbReference type="ARBA" id="ARBA00022475"/>
    </source>
</evidence>
<comment type="subcellular location">
    <subcellularLocation>
        <location evidence="1">Cell membrane</location>
        <topology evidence="1">Multi-pass membrane protein</topology>
    </subcellularLocation>
</comment>
<dbReference type="Pfam" id="PF02653">
    <property type="entry name" value="BPD_transp_2"/>
    <property type="match status" value="1"/>
</dbReference>
<proteinExistence type="predicted"/>
<evidence type="ECO:0000256" key="1">
    <source>
        <dbReference type="ARBA" id="ARBA00004651"/>
    </source>
</evidence>
<evidence type="ECO:0000313" key="8">
    <source>
        <dbReference type="Proteomes" id="UP000256650"/>
    </source>
</evidence>
<dbReference type="AlphaFoldDB" id="A0A3D8IE27"/>
<feature type="transmembrane region" description="Helical" evidence="6">
    <location>
        <begin position="72"/>
        <end position="91"/>
    </location>
</feature>
<feature type="transmembrane region" description="Helical" evidence="6">
    <location>
        <begin position="347"/>
        <end position="369"/>
    </location>
</feature>
<evidence type="ECO:0000256" key="5">
    <source>
        <dbReference type="ARBA" id="ARBA00023136"/>
    </source>
</evidence>
<gene>
    <name evidence="7" type="ORF">CQA43_04290</name>
</gene>
<dbReference type="EMBL" id="NXLS01000003">
    <property type="protein sequence ID" value="RDU63350.1"/>
    <property type="molecule type" value="Genomic_DNA"/>
</dbReference>
<dbReference type="Proteomes" id="UP000256650">
    <property type="component" value="Unassembled WGS sequence"/>
</dbReference>
<reference evidence="7 8" key="1">
    <citation type="submission" date="2018-04" db="EMBL/GenBank/DDBJ databases">
        <title>Novel Campyloabacter and Helicobacter Species and Strains.</title>
        <authorList>
            <person name="Mannion A.J."/>
            <person name="Shen Z."/>
            <person name="Fox J.G."/>
        </authorList>
    </citation>
    <scope>NUCLEOTIDE SEQUENCE [LARGE SCALE GENOMIC DNA]</scope>
    <source>
        <strain evidence="7 8">MIT 99-5101</strain>
    </source>
</reference>
<dbReference type="InterPro" id="IPR001851">
    <property type="entry name" value="ABC_transp_permease"/>
</dbReference>
<keyword evidence="3 6" id="KW-0812">Transmembrane</keyword>
<evidence type="ECO:0000256" key="4">
    <source>
        <dbReference type="ARBA" id="ARBA00022989"/>
    </source>
</evidence>
<feature type="transmembrane region" description="Helical" evidence="6">
    <location>
        <begin position="300"/>
        <end position="327"/>
    </location>
</feature>
<accession>A0A3D8IE27</accession>
<name>A0A3D8IE27_9HELI</name>